<dbReference type="SUPFAM" id="SSF53756">
    <property type="entry name" value="UDP-Glycosyltransferase/glycogen phosphorylase"/>
    <property type="match status" value="1"/>
</dbReference>
<dbReference type="PANTHER" id="PTHR48047:SF150">
    <property type="entry name" value="SOLANIDINE UDP-GLUCOSE GLUCOSYLTRANSFERASE 1"/>
    <property type="match status" value="1"/>
</dbReference>
<dbReference type="PROSITE" id="PS00375">
    <property type="entry name" value="UDPGT"/>
    <property type="match status" value="1"/>
</dbReference>
<keyword evidence="2 4" id="KW-0328">Glycosyltransferase</keyword>
<dbReference type="PANTHER" id="PTHR48047">
    <property type="entry name" value="GLYCOSYLTRANSFERASE"/>
    <property type="match status" value="1"/>
</dbReference>
<accession>A0A200QZG3</accession>
<dbReference type="InterPro" id="IPR035595">
    <property type="entry name" value="UDP_glycos_trans_CS"/>
</dbReference>
<dbReference type="Proteomes" id="UP000195402">
    <property type="component" value="Unassembled WGS sequence"/>
</dbReference>
<evidence type="ECO:0000256" key="1">
    <source>
        <dbReference type="ARBA" id="ARBA00009995"/>
    </source>
</evidence>
<comment type="caution">
    <text evidence="6">The sequence shown here is derived from an EMBL/GenBank/DDBJ whole genome shotgun (WGS) entry which is preliminary data.</text>
</comment>
<dbReference type="GO" id="GO:0035251">
    <property type="term" value="F:UDP-glucosyltransferase activity"/>
    <property type="evidence" value="ECO:0007669"/>
    <property type="project" value="TreeGrafter"/>
</dbReference>
<keyword evidence="7" id="KW-1185">Reference proteome</keyword>
<evidence type="ECO:0000256" key="2">
    <source>
        <dbReference type="ARBA" id="ARBA00022676"/>
    </source>
</evidence>
<dbReference type="FunCoup" id="A0A200QZG3">
    <property type="interactions" value="221"/>
</dbReference>
<gene>
    <name evidence="6" type="ORF">BVC80_1821g34</name>
</gene>
<dbReference type="AlphaFoldDB" id="A0A200QZG3"/>
<dbReference type="FunFam" id="3.40.50.2000:FF:000071">
    <property type="entry name" value="Glycosyltransferase"/>
    <property type="match status" value="1"/>
</dbReference>
<sequence length="522" mass="59477">MGSQNHHQLHIFFLPFIAPGHMIPMIDIARLFATRPGIKVTIIITTHNSLLFNNSIDRDIISGHQIQLHILKFPSSQVGLPEGIENFNSVTSPDMAPKLYQAISILQQSIEQLLRENHPDCIISDMFYPWTADLAKEIGCPRLVFQGTSFFSLSVMESIRCHKPHDTVSAETETFILPGLPDKIHMTRSQLPDHVRTRNSYSKLMDVIKESELRSYGVIVNSFYELEPSYADHYRNFMGRKAWQIGPVSLCIKREEKVEKHDCLSWLDSMKPNSVLYISFGSLSRFPKAQLAEIASGLEASGHPFIWVVRERGKPSEEEDDQRRWLKEDMTKGMIIRGWAPQVAILEHPAIGGFVTHCGWNSVLESVAAGVPMIAWPLYAEQFYNEKFVTEVMKIGVRVGVQEWNSLMEEGKVPVKKERVKEVVSQLMDGGDEGKEMRKRAKELGEMAKRVVEEGGSSNANYTYDRRRERPGCFNISSKSVMFRLQVGIAWPAALPFFCTWWVPGNITMTSLAYSERLQHYQ</sequence>
<evidence type="ECO:0000256" key="5">
    <source>
        <dbReference type="RuleBase" id="RU362057"/>
    </source>
</evidence>
<organism evidence="6 7">
    <name type="scientific">Macleaya cordata</name>
    <name type="common">Five-seeded plume-poppy</name>
    <name type="synonym">Bocconia cordata</name>
    <dbReference type="NCBI Taxonomy" id="56857"/>
    <lineage>
        <taxon>Eukaryota</taxon>
        <taxon>Viridiplantae</taxon>
        <taxon>Streptophyta</taxon>
        <taxon>Embryophyta</taxon>
        <taxon>Tracheophyta</taxon>
        <taxon>Spermatophyta</taxon>
        <taxon>Magnoliopsida</taxon>
        <taxon>Ranunculales</taxon>
        <taxon>Papaveraceae</taxon>
        <taxon>Papaveroideae</taxon>
        <taxon>Macleaya</taxon>
    </lineage>
</organism>
<comment type="similarity">
    <text evidence="1 4">Belongs to the UDP-glycosyltransferase family.</text>
</comment>
<reference evidence="6 7" key="1">
    <citation type="journal article" date="2017" name="Mol. Plant">
        <title>The Genome of Medicinal Plant Macleaya cordata Provides New Insights into Benzylisoquinoline Alkaloids Metabolism.</title>
        <authorList>
            <person name="Liu X."/>
            <person name="Liu Y."/>
            <person name="Huang P."/>
            <person name="Ma Y."/>
            <person name="Qing Z."/>
            <person name="Tang Q."/>
            <person name="Cao H."/>
            <person name="Cheng P."/>
            <person name="Zheng Y."/>
            <person name="Yuan Z."/>
            <person name="Zhou Y."/>
            <person name="Liu J."/>
            <person name="Tang Z."/>
            <person name="Zhuo Y."/>
            <person name="Zhang Y."/>
            <person name="Yu L."/>
            <person name="Huang J."/>
            <person name="Yang P."/>
            <person name="Peng Q."/>
            <person name="Zhang J."/>
            <person name="Jiang W."/>
            <person name="Zhang Z."/>
            <person name="Lin K."/>
            <person name="Ro D.K."/>
            <person name="Chen X."/>
            <person name="Xiong X."/>
            <person name="Shang Y."/>
            <person name="Huang S."/>
            <person name="Zeng J."/>
        </authorList>
    </citation>
    <scope>NUCLEOTIDE SEQUENCE [LARGE SCALE GENOMIC DNA]</scope>
    <source>
        <strain evidence="7">cv. BLH2017</strain>
        <tissue evidence="6">Root</tissue>
    </source>
</reference>
<dbReference type="InParanoid" id="A0A200QZG3"/>
<name>A0A200QZG3_MACCD</name>
<evidence type="ECO:0000256" key="3">
    <source>
        <dbReference type="ARBA" id="ARBA00022679"/>
    </source>
</evidence>
<dbReference type="Gene3D" id="3.40.50.2000">
    <property type="entry name" value="Glycogen Phosphorylase B"/>
    <property type="match status" value="2"/>
</dbReference>
<dbReference type="CDD" id="cd03784">
    <property type="entry name" value="GT1_Gtf-like"/>
    <property type="match status" value="1"/>
</dbReference>
<dbReference type="Pfam" id="PF00201">
    <property type="entry name" value="UDPGT"/>
    <property type="match status" value="1"/>
</dbReference>
<protein>
    <recommendedName>
        <fullName evidence="5">Glycosyltransferase</fullName>
        <ecNumber evidence="5">2.4.1.-</ecNumber>
    </recommendedName>
</protein>
<evidence type="ECO:0000313" key="6">
    <source>
        <dbReference type="EMBL" id="OVA15877.1"/>
    </source>
</evidence>
<dbReference type="InterPro" id="IPR002213">
    <property type="entry name" value="UDP_glucos_trans"/>
</dbReference>
<dbReference type="EMBL" id="MVGT01000729">
    <property type="protein sequence ID" value="OVA15877.1"/>
    <property type="molecule type" value="Genomic_DNA"/>
</dbReference>
<dbReference type="FunFam" id="3.40.50.2000:FF:000063">
    <property type="entry name" value="Glycosyltransferase"/>
    <property type="match status" value="1"/>
</dbReference>
<evidence type="ECO:0000313" key="7">
    <source>
        <dbReference type="Proteomes" id="UP000195402"/>
    </source>
</evidence>
<dbReference type="OrthoDB" id="5835829at2759"/>
<evidence type="ECO:0000256" key="4">
    <source>
        <dbReference type="RuleBase" id="RU003718"/>
    </source>
</evidence>
<keyword evidence="3 4" id="KW-0808">Transferase</keyword>
<proteinExistence type="inferred from homology"/>
<dbReference type="EC" id="2.4.1.-" evidence="5"/>
<dbReference type="OMA" id="ELWLPKG"/>
<dbReference type="STRING" id="56857.A0A200QZG3"/>